<dbReference type="Proteomes" id="UP000886597">
    <property type="component" value="Unassembled WGS sequence"/>
</dbReference>
<comment type="similarity">
    <text evidence="3 14">Belongs to the Nth/MutY family.</text>
</comment>
<evidence type="ECO:0000256" key="3">
    <source>
        <dbReference type="ARBA" id="ARBA00008343"/>
    </source>
</evidence>
<keyword evidence="8 14" id="KW-0227">DNA damage</keyword>
<dbReference type="GO" id="GO:0051539">
    <property type="term" value="F:4 iron, 4 sulfur cluster binding"/>
    <property type="evidence" value="ECO:0007669"/>
    <property type="project" value="UniProtKB-UniRule"/>
</dbReference>
<dbReference type="RefSeq" id="WP_202584385.1">
    <property type="nucleotide sequence ID" value="NZ_BKBO01000038.1"/>
</dbReference>
<dbReference type="EC" id="3.2.2.31" evidence="4 14"/>
<evidence type="ECO:0000256" key="5">
    <source>
        <dbReference type="ARBA" id="ARBA00022023"/>
    </source>
</evidence>
<evidence type="ECO:0000256" key="10">
    <source>
        <dbReference type="ARBA" id="ARBA00023004"/>
    </source>
</evidence>
<gene>
    <name evidence="17" type="primary">mutY</name>
    <name evidence="16" type="ORF">TK11N_20600</name>
    <name evidence="17" type="ORF">TK2N_20670</name>
</gene>
<evidence type="ECO:0000256" key="12">
    <source>
        <dbReference type="ARBA" id="ARBA00023204"/>
    </source>
</evidence>
<dbReference type="GO" id="GO:0046872">
    <property type="term" value="F:metal ion binding"/>
    <property type="evidence" value="ECO:0007669"/>
    <property type="project" value="UniProtKB-UniRule"/>
</dbReference>
<dbReference type="CDD" id="cd03431">
    <property type="entry name" value="NUDIX_DNA_Glycosylase_C-MutY"/>
    <property type="match status" value="1"/>
</dbReference>
<dbReference type="GO" id="GO:0006298">
    <property type="term" value="P:mismatch repair"/>
    <property type="evidence" value="ECO:0007669"/>
    <property type="project" value="TreeGrafter"/>
</dbReference>
<dbReference type="Gene3D" id="1.10.1670.10">
    <property type="entry name" value="Helix-hairpin-Helix base-excision DNA repair enzymes (C-terminal)"/>
    <property type="match status" value="1"/>
</dbReference>
<dbReference type="CDD" id="cd00056">
    <property type="entry name" value="ENDO3c"/>
    <property type="match status" value="1"/>
</dbReference>
<dbReference type="InterPro" id="IPR044298">
    <property type="entry name" value="MIG/MutY"/>
</dbReference>
<keyword evidence="7" id="KW-0479">Metal-binding</keyword>
<evidence type="ECO:0000259" key="15">
    <source>
        <dbReference type="SMART" id="SM00478"/>
    </source>
</evidence>
<comment type="function">
    <text evidence="2">Adenine glycosylase active on G-A mispairs. MutY also corrects error-prone DNA synthesis past GO lesions which are due to the oxidatively damaged form of guanine: 7,8-dihydro-8-oxoguanine (8-oxo-dGTP).</text>
</comment>
<evidence type="ECO:0000256" key="14">
    <source>
        <dbReference type="RuleBase" id="RU365096"/>
    </source>
</evidence>
<dbReference type="PANTHER" id="PTHR42944">
    <property type="entry name" value="ADENINE DNA GLYCOSYLASE"/>
    <property type="match status" value="1"/>
</dbReference>
<name>A0AAN4ZTJ5_9ENTE</name>
<proteinExistence type="inferred from homology"/>
<keyword evidence="11" id="KW-0411">Iron-sulfur</keyword>
<dbReference type="InterPro" id="IPR003265">
    <property type="entry name" value="HhH-GPD_domain"/>
</dbReference>
<evidence type="ECO:0000256" key="1">
    <source>
        <dbReference type="ARBA" id="ARBA00000843"/>
    </source>
</evidence>
<dbReference type="GO" id="GO:0034039">
    <property type="term" value="F:8-oxo-7,8-dihydroguanine DNA N-glycosylase activity"/>
    <property type="evidence" value="ECO:0007669"/>
    <property type="project" value="TreeGrafter"/>
</dbReference>
<keyword evidence="19" id="KW-1185">Reference proteome</keyword>
<keyword evidence="9" id="KW-0378">Hydrolase</keyword>
<evidence type="ECO:0000313" key="17">
    <source>
        <dbReference type="EMBL" id="GEQ55223.1"/>
    </source>
</evidence>
<dbReference type="InterPro" id="IPR029119">
    <property type="entry name" value="MutY_C"/>
</dbReference>
<dbReference type="AlphaFoldDB" id="A0AAN4ZTJ5"/>
<dbReference type="InterPro" id="IPR015797">
    <property type="entry name" value="NUDIX_hydrolase-like_dom_sf"/>
</dbReference>
<dbReference type="InterPro" id="IPR023170">
    <property type="entry name" value="HhH_base_excis_C"/>
</dbReference>
<dbReference type="Proteomes" id="UP000886607">
    <property type="component" value="Unassembled WGS sequence"/>
</dbReference>
<keyword evidence="13 14" id="KW-0326">Glycosidase</keyword>
<dbReference type="SUPFAM" id="SSF55811">
    <property type="entry name" value="Nudix"/>
    <property type="match status" value="1"/>
</dbReference>
<comment type="caution">
    <text evidence="17">The sequence shown here is derived from an EMBL/GenBank/DDBJ whole genome shotgun (WGS) entry which is preliminary data.</text>
</comment>
<dbReference type="Pfam" id="PF00730">
    <property type="entry name" value="HhH-GPD"/>
    <property type="match status" value="1"/>
</dbReference>
<evidence type="ECO:0000313" key="16">
    <source>
        <dbReference type="EMBL" id="GEQ50208.1"/>
    </source>
</evidence>
<dbReference type="FunFam" id="1.10.340.30:FF:000002">
    <property type="entry name" value="Adenine DNA glycosylase"/>
    <property type="match status" value="1"/>
</dbReference>
<accession>A0AAN4ZTJ5</accession>
<keyword evidence="12" id="KW-0234">DNA repair</keyword>
<comment type="cofactor">
    <cofactor evidence="14">
        <name>[4Fe-4S] cluster</name>
        <dbReference type="ChEBI" id="CHEBI:49883"/>
    </cofactor>
    <text evidence="14">Binds 1 [4Fe-4S] cluster.</text>
</comment>
<evidence type="ECO:0000256" key="13">
    <source>
        <dbReference type="ARBA" id="ARBA00023295"/>
    </source>
</evidence>
<evidence type="ECO:0000256" key="9">
    <source>
        <dbReference type="ARBA" id="ARBA00022801"/>
    </source>
</evidence>
<comment type="catalytic activity">
    <reaction evidence="1 14">
        <text>Hydrolyzes free adenine bases from 7,8-dihydro-8-oxoguanine:adenine mismatched double-stranded DNA, leaving an apurinic site.</text>
        <dbReference type="EC" id="3.2.2.31"/>
    </reaction>
</comment>
<dbReference type="SMART" id="SM00478">
    <property type="entry name" value="ENDO3c"/>
    <property type="match status" value="1"/>
</dbReference>
<evidence type="ECO:0000256" key="6">
    <source>
        <dbReference type="ARBA" id="ARBA00022485"/>
    </source>
</evidence>
<dbReference type="GO" id="GO:0032357">
    <property type="term" value="F:oxidized purine DNA binding"/>
    <property type="evidence" value="ECO:0007669"/>
    <property type="project" value="TreeGrafter"/>
</dbReference>
<evidence type="ECO:0000256" key="2">
    <source>
        <dbReference type="ARBA" id="ARBA00002933"/>
    </source>
</evidence>
<dbReference type="InterPro" id="IPR005760">
    <property type="entry name" value="A/G_AdeGlyc_MutY"/>
</dbReference>
<dbReference type="EMBL" id="BKBO01000038">
    <property type="protein sequence ID" value="GEQ50208.1"/>
    <property type="molecule type" value="Genomic_DNA"/>
</dbReference>
<evidence type="ECO:0000313" key="19">
    <source>
        <dbReference type="Proteomes" id="UP000886607"/>
    </source>
</evidence>
<dbReference type="Pfam" id="PF14815">
    <property type="entry name" value="NUDIX_4"/>
    <property type="match status" value="1"/>
</dbReference>
<keyword evidence="6" id="KW-0004">4Fe-4S</keyword>
<protein>
    <recommendedName>
        <fullName evidence="5 14">Adenine DNA glycosylase</fullName>
        <ecNumber evidence="4 14">3.2.2.31</ecNumber>
    </recommendedName>
</protein>
<reference evidence="17" key="2">
    <citation type="journal article" date="2020" name="Int. Dairy J.">
        <title>Lactic acid bacterial diversity in Brie cheese focusing on salt concentration and pH of isolation medium and characterisation of halophilic and alkaliphilic lactic acid bacterial isolates.</title>
        <authorList>
            <person name="Unno R."/>
            <person name="Matsutani M."/>
            <person name="Suzuki T."/>
            <person name="Kodama K."/>
            <person name="Matsushita H."/>
            <person name="Yamasato K."/>
            <person name="Koizumi Y."/>
            <person name="Ishikawa M."/>
        </authorList>
    </citation>
    <scope>NUCLEOTIDE SEQUENCE</scope>
    <source>
        <strain evidence="17">7C1</strain>
        <strain evidence="16">8C4</strain>
    </source>
</reference>
<dbReference type="GO" id="GO:0000701">
    <property type="term" value="F:purine-specific mismatch base pair DNA N-glycosylase activity"/>
    <property type="evidence" value="ECO:0007669"/>
    <property type="project" value="UniProtKB-EC"/>
</dbReference>
<dbReference type="SUPFAM" id="SSF48150">
    <property type="entry name" value="DNA-glycosylase"/>
    <property type="match status" value="1"/>
</dbReference>
<dbReference type="Pfam" id="PF00633">
    <property type="entry name" value="HHH"/>
    <property type="match status" value="1"/>
</dbReference>
<dbReference type="PANTHER" id="PTHR42944:SF1">
    <property type="entry name" value="ADENINE DNA GLYCOSYLASE"/>
    <property type="match status" value="1"/>
</dbReference>
<evidence type="ECO:0000256" key="8">
    <source>
        <dbReference type="ARBA" id="ARBA00022763"/>
    </source>
</evidence>
<organism evidence="17 18">
    <name type="scientific">Tetragenococcus koreensis</name>
    <dbReference type="NCBI Taxonomy" id="290335"/>
    <lineage>
        <taxon>Bacteria</taxon>
        <taxon>Bacillati</taxon>
        <taxon>Bacillota</taxon>
        <taxon>Bacilli</taxon>
        <taxon>Lactobacillales</taxon>
        <taxon>Enterococcaceae</taxon>
        <taxon>Tetragenococcus</taxon>
    </lineage>
</organism>
<dbReference type="EMBL" id="BKBQ01000038">
    <property type="protein sequence ID" value="GEQ55223.1"/>
    <property type="molecule type" value="Genomic_DNA"/>
</dbReference>
<sequence>MKSKMWDEQTIHAFQTTLLDWYHQNKRNLPWRADTNPYKVWISEIMLQQTRVDTVIDYYYRFMEEFPTVKSLAEANEEKLLKVWEGLGYYSRARNLKVAATQIQEDFNGEFPQTVEGIRSLKGIGPYTAGAIASISFGLPEPAIDGNVMRVISRLFGVEEDIAKASTYKIFDQILRAIISYENPGDMNQALMEVGATVSTPAAKECPEWLKPFCYACAHDEHDKFPVKSKKAKPKDVYYLAGVIENKEHEHLLIQRPENGLLAKMWHYPLEEVEPRKYQEFKQLWQKEDSKQLSLDLVAEDTVPELFSGWPVVWQKRHFGEVTHVFSHLKWHILIFYGRTQTEFLPEHGKWLDEQSFSDLVFPKVQQKIVQQFNKTHKVE</sequence>
<feature type="domain" description="HhH-GPD" evidence="15">
    <location>
        <begin position="46"/>
        <end position="197"/>
    </location>
</feature>
<dbReference type="Gene3D" id="1.10.340.30">
    <property type="entry name" value="Hypothetical protein, domain 2"/>
    <property type="match status" value="1"/>
</dbReference>
<evidence type="ECO:0000256" key="4">
    <source>
        <dbReference type="ARBA" id="ARBA00012045"/>
    </source>
</evidence>
<evidence type="ECO:0000256" key="7">
    <source>
        <dbReference type="ARBA" id="ARBA00022723"/>
    </source>
</evidence>
<dbReference type="InterPro" id="IPR011257">
    <property type="entry name" value="DNA_glycosylase"/>
</dbReference>
<dbReference type="NCBIfam" id="TIGR01084">
    <property type="entry name" value="mutY"/>
    <property type="match status" value="1"/>
</dbReference>
<keyword evidence="10 14" id="KW-0408">Iron</keyword>
<reference evidence="17" key="1">
    <citation type="submission" date="2019-08" db="EMBL/GenBank/DDBJ databases">
        <authorList>
            <person name="Ishikawa M."/>
            <person name="Suzuki T."/>
            <person name="Matsutani M."/>
        </authorList>
    </citation>
    <scope>NUCLEOTIDE SEQUENCE</scope>
    <source>
        <strain evidence="17">7C1</strain>
        <strain evidence="16">8C4</strain>
    </source>
</reference>
<evidence type="ECO:0000313" key="18">
    <source>
        <dbReference type="Proteomes" id="UP000886597"/>
    </source>
</evidence>
<dbReference type="InterPro" id="IPR000445">
    <property type="entry name" value="HhH_motif"/>
</dbReference>
<dbReference type="GO" id="GO:0035485">
    <property type="term" value="F:adenine/guanine mispair binding"/>
    <property type="evidence" value="ECO:0007669"/>
    <property type="project" value="TreeGrafter"/>
</dbReference>
<dbReference type="GO" id="GO:0006284">
    <property type="term" value="P:base-excision repair"/>
    <property type="evidence" value="ECO:0007669"/>
    <property type="project" value="UniProtKB-UniRule"/>
</dbReference>
<dbReference type="Gene3D" id="3.90.79.10">
    <property type="entry name" value="Nucleoside Triphosphate Pyrophosphohydrolase"/>
    <property type="match status" value="1"/>
</dbReference>
<evidence type="ECO:0000256" key="11">
    <source>
        <dbReference type="ARBA" id="ARBA00023014"/>
    </source>
</evidence>